<protein>
    <submittedName>
        <fullName evidence="1">Uncharacterized protein</fullName>
    </submittedName>
</protein>
<comment type="caution">
    <text evidence="1">The sequence shown here is derived from an EMBL/GenBank/DDBJ whole genome shotgun (WGS) entry which is preliminary data.</text>
</comment>
<evidence type="ECO:0000313" key="1">
    <source>
        <dbReference type="EMBL" id="KKP66953.1"/>
    </source>
</evidence>
<proteinExistence type="predicted"/>
<dbReference type="Proteomes" id="UP000034952">
    <property type="component" value="Unassembled WGS sequence"/>
</dbReference>
<accession>A0A0G0BBT8</accession>
<evidence type="ECO:0000313" key="2">
    <source>
        <dbReference type="Proteomes" id="UP000034952"/>
    </source>
</evidence>
<name>A0A0G0BBT8_9BACT</name>
<organism evidence="1 2">
    <name type="scientific">Candidatus Nomurabacteria bacterium GW2011_GWE1_35_16</name>
    <dbReference type="NCBI Taxonomy" id="1618761"/>
    <lineage>
        <taxon>Bacteria</taxon>
        <taxon>Candidatus Nomuraibacteriota</taxon>
    </lineage>
</organism>
<dbReference type="AlphaFoldDB" id="A0A0G0BBT8"/>
<gene>
    <name evidence="1" type="ORF">UR64_C0001G0032</name>
</gene>
<dbReference type="EMBL" id="LBPY01000001">
    <property type="protein sequence ID" value="KKP66953.1"/>
    <property type="molecule type" value="Genomic_DNA"/>
</dbReference>
<reference evidence="1 2" key="1">
    <citation type="journal article" date="2015" name="Nature">
        <title>rRNA introns, odd ribosomes, and small enigmatic genomes across a large radiation of phyla.</title>
        <authorList>
            <person name="Brown C.T."/>
            <person name="Hug L.A."/>
            <person name="Thomas B.C."/>
            <person name="Sharon I."/>
            <person name="Castelle C.J."/>
            <person name="Singh A."/>
            <person name="Wilkins M.J."/>
            <person name="Williams K.H."/>
            <person name="Banfield J.F."/>
        </authorList>
    </citation>
    <scope>NUCLEOTIDE SEQUENCE [LARGE SCALE GENOMIC DNA]</scope>
</reference>
<sequence length="30" mass="3641">MFIDIINNLNLNLWTQQIHPVQSLYIEELK</sequence>